<gene>
    <name evidence="1" type="ORF">HYDPIDRAFT_32165</name>
</gene>
<dbReference type="HOGENOM" id="CLU_457864_0_0_1"/>
<evidence type="ECO:0008006" key="3">
    <source>
        <dbReference type="Google" id="ProtNLM"/>
    </source>
</evidence>
<evidence type="ECO:0000313" key="2">
    <source>
        <dbReference type="Proteomes" id="UP000053820"/>
    </source>
</evidence>
<name>A0A0C9V4R9_9AGAM</name>
<dbReference type="Proteomes" id="UP000053820">
    <property type="component" value="Unassembled WGS sequence"/>
</dbReference>
<protein>
    <recommendedName>
        <fullName evidence="3">F-box domain-containing protein</fullName>
    </recommendedName>
</protein>
<dbReference type="EMBL" id="KN839871">
    <property type="protein sequence ID" value="KIJ60534.1"/>
    <property type="molecule type" value="Genomic_DNA"/>
</dbReference>
<reference evidence="1 2" key="1">
    <citation type="submission" date="2014-04" db="EMBL/GenBank/DDBJ databases">
        <title>Evolutionary Origins and Diversification of the Mycorrhizal Mutualists.</title>
        <authorList>
            <consortium name="DOE Joint Genome Institute"/>
            <consortium name="Mycorrhizal Genomics Consortium"/>
            <person name="Kohler A."/>
            <person name="Kuo A."/>
            <person name="Nagy L.G."/>
            <person name="Floudas D."/>
            <person name="Copeland A."/>
            <person name="Barry K.W."/>
            <person name="Cichocki N."/>
            <person name="Veneault-Fourrey C."/>
            <person name="LaButti K."/>
            <person name="Lindquist E.A."/>
            <person name="Lipzen A."/>
            <person name="Lundell T."/>
            <person name="Morin E."/>
            <person name="Murat C."/>
            <person name="Riley R."/>
            <person name="Ohm R."/>
            <person name="Sun H."/>
            <person name="Tunlid A."/>
            <person name="Henrissat B."/>
            <person name="Grigoriev I.V."/>
            <person name="Hibbett D.S."/>
            <person name="Martin F."/>
        </authorList>
    </citation>
    <scope>NUCLEOTIDE SEQUENCE [LARGE SCALE GENOMIC DNA]</scope>
    <source>
        <strain evidence="1 2">MD-312</strain>
    </source>
</reference>
<dbReference type="OrthoDB" id="3252356at2759"/>
<dbReference type="Gene3D" id="1.20.1280.50">
    <property type="match status" value="1"/>
</dbReference>
<organism evidence="1 2">
    <name type="scientific">Hydnomerulius pinastri MD-312</name>
    <dbReference type="NCBI Taxonomy" id="994086"/>
    <lineage>
        <taxon>Eukaryota</taxon>
        <taxon>Fungi</taxon>
        <taxon>Dikarya</taxon>
        <taxon>Basidiomycota</taxon>
        <taxon>Agaricomycotina</taxon>
        <taxon>Agaricomycetes</taxon>
        <taxon>Agaricomycetidae</taxon>
        <taxon>Boletales</taxon>
        <taxon>Boletales incertae sedis</taxon>
        <taxon>Leucogyrophana</taxon>
    </lineage>
</organism>
<evidence type="ECO:0000313" key="1">
    <source>
        <dbReference type="EMBL" id="KIJ60534.1"/>
    </source>
</evidence>
<keyword evidence="2" id="KW-1185">Reference proteome</keyword>
<proteinExistence type="predicted"/>
<sequence length="596" mass="66422">MSDYYTPAIVSNWSLSSAGDIIQAHIQNSSPRLTVVQARLESLQALDPIYAIPVDILAYIFHIGTHSDEDDGIQFPILVSHVCRSWRCLALNSSTLWTNISISSGSIGQWDSFPTGPVLPKASSFAFRSQGCPLSIKIDLLKPHLPTLREEVVPLVMRLLSTATIEFIASVHDRVRALDISTDMNDTVFMATYRLFPLGLPMLESLHIYFGEPKDSFERQTWDVPNQDFAEFDASGLRGGWLGTQDTGLPVDALLPHLKELQLYGVRATWNQWSIGNLTSLSLNYMAFADRPSGNQLREVLVKNAGSLVNLELCAMLPPNWASDQTPPIVLPRLRKLRVGYGEQIEAISFLLALEVPSLKSLALCDVPRSFHHSHRRVLTHSHFAEDIPIDLTIPSFSLEQDFDSTLLLCSLSRRCRALLSQIETLELIHVLLIPRPALWVDNFFAGQVTAQFLCPIEFIAAMPSLRTLILNGPDPAMLQSLNQHLTLPAQPTDGVSPIKPCVTYAGAQISTLQIIHSDYDDLVDFLYNRTEIARDPDHSRLLPVFDTLELCLEPDDVELLRDECKSGQVQADLLARDARCVATARPHLDDDEPLL</sequence>
<accession>A0A0C9V4R9</accession>
<dbReference type="AlphaFoldDB" id="A0A0C9V4R9"/>